<dbReference type="GO" id="GO:0031640">
    <property type="term" value="P:killing of cells of another organism"/>
    <property type="evidence" value="ECO:0007669"/>
    <property type="project" value="UniProtKB-KW"/>
</dbReference>
<dbReference type="InterPro" id="IPR000974">
    <property type="entry name" value="Glyco_hydro_22_lys"/>
</dbReference>
<comment type="catalytic activity">
    <reaction evidence="1">
        <text>Hydrolysis of (1-&gt;4)-beta-linkages between N-acetylmuramic acid and N-acetyl-D-glucosamine residues in a peptidoglycan and between N-acetyl-D-glucosamine residues in chitodextrins.</text>
        <dbReference type="EC" id="3.2.1.17"/>
    </reaction>
</comment>
<dbReference type="FunFam" id="1.10.530.10:FF:000001">
    <property type="entry name" value="Lysozyme C"/>
    <property type="match status" value="1"/>
</dbReference>
<sequence>MKMILATVAMSVLFLLRPSSAKVFSKCELAKELVRHGMNRADIPNWICLIQHESSFNTRSKGGPNRNGSYDHGLFQINDNYWCSPPARNNDCKISCSNLRDDNIADDVKCAKLIYRRHKFNAWYGWVNNCKGKNLSGYVRGCTY</sequence>
<dbReference type="EC" id="3.2.1.17" evidence="3"/>
<dbReference type="PRINTS" id="PR00137">
    <property type="entry name" value="LYSOZYME"/>
</dbReference>
<dbReference type="PANTHER" id="PTHR11407:SF63">
    <property type="entry name" value="LYSOZYME C"/>
    <property type="match status" value="1"/>
</dbReference>
<dbReference type="SUPFAM" id="SSF53955">
    <property type="entry name" value="Lysozyme-like"/>
    <property type="match status" value="1"/>
</dbReference>
<dbReference type="GO" id="GO:0042742">
    <property type="term" value="P:defense response to bacterium"/>
    <property type="evidence" value="ECO:0007669"/>
    <property type="project" value="UniProtKB-KW"/>
</dbReference>
<dbReference type="SMART" id="SM00263">
    <property type="entry name" value="LYZ1"/>
    <property type="match status" value="1"/>
</dbReference>
<keyword evidence="6" id="KW-0326">Glycosidase</keyword>
<dbReference type="Gene3D" id="1.10.530.10">
    <property type="match status" value="1"/>
</dbReference>
<organism evidence="10">
    <name type="scientific">Liphistius thaleban</name>
    <dbReference type="NCBI Taxonomy" id="1905330"/>
    <lineage>
        <taxon>Eukaryota</taxon>
        <taxon>Metazoa</taxon>
        <taxon>Ecdysozoa</taxon>
        <taxon>Arthropoda</taxon>
        <taxon>Chelicerata</taxon>
        <taxon>Arachnida</taxon>
        <taxon>Araneae</taxon>
        <taxon>Mesothelae</taxon>
        <taxon>Liphistiidae</taxon>
        <taxon>Liphistius</taxon>
    </lineage>
</organism>
<evidence type="ECO:0000313" key="10">
    <source>
        <dbReference type="EMBL" id="SNX32674.1"/>
    </source>
</evidence>
<feature type="domain" description="Glycosyl hydrolases family 22 (GH22)" evidence="9">
    <location>
        <begin position="92"/>
        <end position="110"/>
    </location>
</feature>
<keyword evidence="6" id="KW-0378">Hydrolase</keyword>
<evidence type="ECO:0000256" key="5">
    <source>
        <dbReference type="ARBA" id="ARBA00023157"/>
    </source>
</evidence>
<reference evidence="10" key="1">
    <citation type="submission" date="2017-05" db="EMBL/GenBank/DDBJ databases">
        <authorList>
            <person name="QRISCLOUD D."/>
        </authorList>
    </citation>
    <scope>NUCLEOTIDE SEQUENCE</scope>
</reference>
<evidence type="ECO:0000256" key="4">
    <source>
        <dbReference type="ARBA" id="ARBA00022638"/>
    </source>
</evidence>
<protein>
    <recommendedName>
        <fullName evidence="3">lysozyme</fullName>
        <ecNumber evidence="3">3.2.1.17</ecNumber>
    </recommendedName>
</protein>
<keyword evidence="8" id="KW-0732">Signal</keyword>
<evidence type="ECO:0000256" key="7">
    <source>
        <dbReference type="RuleBase" id="RU004440"/>
    </source>
</evidence>
<evidence type="ECO:0000256" key="2">
    <source>
        <dbReference type="ARBA" id="ARBA00010859"/>
    </source>
</evidence>
<evidence type="ECO:0000256" key="1">
    <source>
        <dbReference type="ARBA" id="ARBA00000632"/>
    </source>
</evidence>
<dbReference type="PROSITE" id="PS00128">
    <property type="entry name" value="GLYCOSYL_HYDROL_F22_1"/>
    <property type="match status" value="1"/>
</dbReference>
<evidence type="ECO:0000256" key="3">
    <source>
        <dbReference type="ARBA" id="ARBA00012732"/>
    </source>
</evidence>
<dbReference type="InterPro" id="IPR019799">
    <property type="entry name" value="Glyco_hydro_22_CS"/>
</dbReference>
<evidence type="ECO:0000259" key="9">
    <source>
        <dbReference type="PROSITE" id="PS00128"/>
    </source>
</evidence>
<dbReference type="InterPro" id="IPR001916">
    <property type="entry name" value="Glyco_hydro_22"/>
</dbReference>
<name>A0A4Q8K2I4_9ARAC</name>
<feature type="chain" id="PRO_5020466479" description="lysozyme" evidence="8">
    <location>
        <begin position="22"/>
        <end position="144"/>
    </location>
</feature>
<dbReference type="InterPro" id="IPR023346">
    <property type="entry name" value="Lysozyme-like_dom_sf"/>
</dbReference>
<comment type="similarity">
    <text evidence="2 7">Belongs to the glycosyl hydrolase 22 family.</text>
</comment>
<keyword evidence="4" id="KW-0929">Antimicrobial</keyword>
<keyword evidence="5" id="KW-1015">Disulfide bond</keyword>
<dbReference type="PANTHER" id="PTHR11407">
    <property type="entry name" value="LYSOZYME C"/>
    <property type="match status" value="1"/>
</dbReference>
<dbReference type="GO" id="GO:0003796">
    <property type="term" value="F:lysozyme activity"/>
    <property type="evidence" value="ECO:0007669"/>
    <property type="project" value="UniProtKB-EC"/>
</dbReference>
<dbReference type="CDD" id="cd16899">
    <property type="entry name" value="LYZ_C_invert"/>
    <property type="match status" value="1"/>
</dbReference>
<proteinExistence type="inferred from homology"/>
<dbReference type="AlphaFoldDB" id="A0A4Q8K2I4"/>
<evidence type="ECO:0000256" key="6">
    <source>
        <dbReference type="ARBA" id="ARBA00023295"/>
    </source>
</evidence>
<dbReference type="EMBL" id="HAHM01000002">
    <property type="protein sequence ID" value="SNX32674.1"/>
    <property type="molecule type" value="Transcribed_RNA"/>
</dbReference>
<dbReference type="PROSITE" id="PS51348">
    <property type="entry name" value="GLYCOSYL_HYDROL_F22_2"/>
    <property type="match status" value="1"/>
</dbReference>
<dbReference type="Pfam" id="PF00062">
    <property type="entry name" value="Lys"/>
    <property type="match status" value="1"/>
</dbReference>
<accession>A0A4Q8K2I4</accession>
<evidence type="ECO:0000256" key="8">
    <source>
        <dbReference type="SAM" id="SignalP"/>
    </source>
</evidence>
<feature type="signal peptide" evidence="8">
    <location>
        <begin position="1"/>
        <end position="21"/>
    </location>
</feature>
<dbReference type="PRINTS" id="PR00135">
    <property type="entry name" value="LYZLACT"/>
</dbReference>
<keyword evidence="4" id="KW-0081">Bacteriolytic enzyme</keyword>
<reference evidence="10" key="2">
    <citation type="submission" date="2019-05" db="EMBL/GenBank/DDBJ databases">
        <title>Unravelling the molecular evolution of spider venoms.</title>
        <authorList>
            <person name="Pineda S."/>
        </authorList>
    </citation>
    <scope>NUCLEOTIDE SEQUENCE</scope>
</reference>